<gene>
    <name evidence="1" type="ORF">FOC37_04400</name>
</gene>
<dbReference type="GeneID" id="58045476"/>
<protein>
    <recommendedName>
        <fullName evidence="3">Phage protein</fullName>
    </recommendedName>
</protein>
<sequence length="161" mass="17452">MKLFHGSYDNTAPVIKVGAFALGGGDNVFDGLFASSSANVAGSHGDAVHAYEVDDEKIADNAALNERIEEIIKFLGTEVYACDVDDETITALAYALADGEETDEFDEIFYPRSCVIRRGACSWEMQRLRGRAAAYLGFDAVEMDDEHGTSYLIVNPAIKAV</sequence>
<name>A0ABX6F597_YERIN</name>
<dbReference type="EMBL" id="CP046294">
    <property type="protein sequence ID" value="QGR69675.1"/>
    <property type="molecule type" value="Genomic_DNA"/>
</dbReference>
<keyword evidence="2" id="KW-1185">Reference proteome</keyword>
<accession>A0ABX6F597</accession>
<dbReference type="Pfam" id="PF26151">
    <property type="entry name" value="AcrIF11_ADP_ribosyl"/>
    <property type="match status" value="1"/>
</dbReference>
<dbReference type="Proteomes" id="UP000424966">
    <property type="component" value="Chromosome"/>
</dbReference>
<proteinExistence type="predicted"/>
<organism evidence="1 2">
    <name type="scientific">Yersinia intermedia</name>
    <dbReference type="NCBI Taxonomy" id="631"/>
    <lineage>
        <taxon>Bacteria</taxon>
        <taxon>Pseudomonadati</taxon>
        <taxon>Pseudomonadota</taxon>
        <taxon>Gammaproteobacteria</taxon>
        <taxon>Enterobacterales</taxon>
        <taxon>Yersiniaceae</taxon>
        <taxon>Yersinia</taxon>
    </lineage>
</organism>
<evidence type="ECO:0008006" key="3">
    <source>
        <dbReference type="Google" id="ProtNLM"/>
    </source>
</evidence>
<dbReference type="RefSeq" id="WP_050879812.1">
    <property type="nucleotide sequence ID" value="NZ_CP046293.1"/>
</dbReference>
<reference evidence="1 2" key="1">
    <citation type="submission" date="2019-11" db="EMBL/GenBank/DDBJ databases">
        <title>FDA dAtabase for Regulatory Grade micrObial Sequences (FDA-ARGOS): Supporting development and validation of Infectious Disease Dx tests.</title>
        <authorList>
            <person name="Patel R."/>
            <person name="Rucinski S."/>
            <person name="Tallon L."/>
            <person name="Sadzewicz L."/>
            <person name="Vavikolanu K."/>
            <person name="Mehta A."/>
            <person name="Aluvathingal J."/>
            <person name="Nadendla S."/>
            <person name="Nandy P."/>
            <person name="Geyer C."/>
            <person name="Yan Y."/>
            <person name="Sichtig H."/>
        </authorList>
    </citation>
    <scope>NUCLEOTIDE SEQUENCE [LARGE SCALE GENOMIC DNA]</scope>
    <source>
        <strain evidence="1 2">FDAARGOS_729</strain>
    </source>
</reference>
<dbReference type="InterPro" id="IPR058829">
    <property type="entry name" value="AcrIF11-like"/>
</dbReference>
<evidence type="ECO:0000313" key="2">
    <source>
        <dbReference type="Proteomes" id="UP000424966"/>
    </source>
</evidence>
<evidence type="ECO:0000313" key="1">
    <source>
        <dbReference type="EMBL" id="QGR69675.1"/>
    </source>
</evidence>